<sequence>MTGEVRAPAPPGINLALYWHLMRLRARTRLQYRASLVLAWISQGFGYAGTFASIWVILNRFGGLGGWSWPEMAFLLGFHTFAYAIGAVFTFTQFRGMDAMVREGEFDMLLVRPVNPWSFIVFSGVDLQYGSHFVLGAGLMITGAAALPLAWDAGLMLRFLASLLSAALLTGAMFTIIGAFAFVLGRSRYVFGLYFDLWELSRYPIGIYTAPLQIILFTVLPFAYMSFVPVSVMIGKPVPLLGGAAPVLALAAGPILALMAALFWRACLRRHQDIGG</sequence>
<accession>A0A1Q9AL65</accession>
<dbReference type="EMBL" id="MKIO01000024">
    <property type="protein sequence ID" value="OLP56071.1"/>
    <property type="molecule type" value="Genomic_DNA"/>
</dbReference>
<name>A0A1Q9AL65_9HYPH</name>
<evidence type="ECO:0000256" key="1">
    <source>
        <dbReference type="SAM" id="Phobius"/>
    </source>
</evidence>
<reference evidence="2 3" key="1">
    <citation type="submission" date="2016-09" db="EMBL/GenBank/DDBJ databases">
        <title>Rhizobium sp. nov., a novel species isolated from the rice rhizosphere.</title>
        <authorList>
            <person name="Zhao J."/>
            <person name="Zhang X."/>
        </authorList>
    </citation>
    <scope>NUCLEOTIDE SEQUENCE [LARGE SCALE GENOMIC DNA]</scope>
    <source>
        <strain evidence="2 3">MH17</strain>
    </source>
</reference>
<feature type="transmembrane region" description="Helical" evidence="1">
    <location>
        <begin position="163"/>
        <end position="184"/>
    </location>
</feature>
<feature type="transmembrane region" description="Helical" evidence="1">
    <location>
        <begin position="244"/>
        <end position="264"/>
    </location>
</feature>
<dbReference type="STRING" id="1672749.BJF92_19855"/>
<comment type="caution">
    <text evidence="2">The sequence shown here is derived from an EMBL/GenBank/DDBJ whole genome shotgun (WGS) entry which is preliminary data.</text>
</comment>
<keyword evidence="1" id="KW-1133">Transmembrane helix</keyword>
<dbReference type="Proteomes" id="UP000186143">
    <property type="component" value="Unassembled WGS sequence"/>
</dbReference>
<proteinExistence type="predicted"/>
<dbReference type="InterPro" id="IPR010390">
    <property type="entry name" value="ABC-2_transporter-like"/>
</dbReference>
<feature type="transmembrane region" description="Helical" evidence="1">
    <location>
        <begin position="133"/>
        <end position="151"/>
    </location>
</feature>
<dbReference type="PANTHER" id="PTHR36833">
    <property type="entry name" value="SLR0610 PROTEIN-RELATED"/>
    <property type="match status" value="1"/>
</dbReference>
<dbReference type="PANTHER" id="PTHR36833:SF1">
    <property type="entry name" value="INTEGRAL MEMBRANE TRANSPORT PROTEIN"/>
    <property type="match status" value="1"/>
</dbReference>
<feature type="transmembrane region" description="Helical" evidence="1">
    <location>
        <begin position="205"/>
        <end position="224"/>
    </location>
</feature>
<evidence type="ECO:0008006" key="4">
    <source>
        <dbReference type="Google" id="ProtNLM"/>
    </source>
</evidence>
<dbReference type="Pfam" id="PF06182">
    <property type="entry name" value="ABC2_membrane_6"/>
    <property type="match status" value="1"/>
</dbReference>
<protein>
    <recommendedName>
        <fullName evidence="4">ABC transporter permease</fullName>
    </recommendedName>
</protein>
<organism evidence="2 3">
    <name type="scientific">Xaviernesmea rhizosphaerae</name>
    <dbReference type="NCBI Taxonomy" id="1672749"/>
    <lineage>
        <taxon>Bacteria</taxon>
        <taxon>Pseudomonadati</taxon>
        <taxon>Pseudomonadota</taxon>
        <taxon>Alphaproteobacteria</taxon>
        <taxon>Hyphomicrobiales</taxon>
        <taxon>Rhizobiaceae</taxon>
        <taxon>Rhizobium/Agrobacterium group</taxon>
        <taxon>Xaviernesmea</taxon>
    </lineage>
</organism>
<keyword evidence="1" id="KW-0812">Transmembrane</keyword>
<feature type="transmembrane region" description="Helical" evidence="1">
    <location>
        <begin position="32"/>
        <end position="58"/>
    </location>
</feature>
<evidence type="ECO:0000313" key="3">
    <source>
        <dbReference type="Proteomes" id="UP000186143"/>
    </source>
</evidence>
<evidence type="ECO:0000313" key="2">
    <source>
        <dbReference type="EMBL" id="OLP56071.1"/>
    </source>
</evidence>
<feature type="transmembrane region" description="Helical" evidence="1">
    <location>
        <begin position="73"/>
        <end position="92"/>
    </location>
</feature>
<dbReference type="AlphaFoldDB" id="A0A1Q9AL65"/>
<gene>
    <name evidence="2" type="ORF">BJF92_19855</name>
</gene>
<keyword evidence="1" id="KW-0472">Membrane</keyword>